<feature type="region of interest" description="Disordered" evidence="1">
    <location>
        <begin position="127"/>
        <end position="148"/>
    </location>
</feature>
<keyword evidence="2" id="KW-0472">Membrane</keyword>
<dbReference type="EMBL" id="JAAKGT010000003">
    <property type="protein sequence ID" value="NGM49918.1"/>
    <property type="molecule type" value="Genomic_DNA"/>
</dbReference>
<reference evidence="3" key="1">
    <citation type="submission" date="2020-02" db="EMBL/GenBank/DDBJ databases">
        <authorList>
            <person name="Gao J."/>
            <person name="Sun J."/>
        </authorList>
    </citation>
    <scope>NUCLEOTIDE SEQUENCE</scope>
    <source>
        <strain evidence="3">602-2</strain>
    </source>
</reference>
<dbReference type="PROSITE" id="PS51257">
    <property type="entry name" value="PROKAR_LIPOPROTEIN"/>
    <property type="match status" value="1"/>
</dbReference>
<organism evidence="3">
    <name type="scientific">Caulobacter sp. 602-2</name>
    <dbReference type="NCBI Taxonomy" id="2710887"/>
    <lineage>
        <taxon>Bacteria</taxon>
        <taxon>Pseudomonadati</taxon>
        <taxon>Pseudomonadota</taxon>
        <taxon>Alphaproteobacteria</taxon>
        <taxon>Caulobacterales</taxon>
        <taxon>Caulobacteraceae</taxon>
        <taxon>Caulobacter</taxon>
    </lineage>
</organism>
<dbReference type="RefSeq" id="WP_165258252.1">
    <property type="nucleotide sequence ID" value="NZ_JAAKGT010000003.1"/>
</dbReference>
<feature type="transmembrane region" description="Helical" evidence="2">
    <location>
        <begin position="106"/>
        <end position="127"/>
    </location>
</feature>
<protein>
    <submittedName>
        <fullName evidence="3">Uncharacterized protein</fullName>
    </submittedName>
</protein>
<evidence type="ECO:0000256" key="2">
    <source>
        <dbReference type="SAM" id="Phobius"/>
    </source>
</evidence>
<keyword evidence="2" id="KW-1133">Transmembrane helix</keyword>
<name>A0A6G4QYB2_9CAUL</name>
<evidence type="ECO:0000256" key="1">
    <source>
        <dbReference type="SAM" id="MobiDB-lite"/>
    </source>
</evidence>
<dbReference type="AlphaFoldDB" id="A0A6G4QYB2"/>
<feature type="transmembrane region" description="Helical" evidence="2">
    <location>
        <begin position="78"/>
        <end position="100"/>
    </location>
</feature>
<accession>A0A6G4QYB2</accession>
<sequence>MGRRSYMLVQGGAAVVTGLQTAAGVASCIAPYFDEFEEDPSEMTSALGPVLVILGALTLGYVLNAFSRRDKNRPLRIAANLASGLGLLLALWFLLMLFRFTYEPGLLAPLVILGTLTAHGVLGRPVSREGERRMARRPPLSLADPQNP</sequence>
<comment type="caution">
    <text evidence="3">The sequence shown here is derived from an EMBL/GenBank/DDBJ whole genome shotgun (WGS) entry which is preliminary data.</text>
</comment>
<proteinExistence type="predicted"/>
<keyword evidence="2" id="KW-0812">Transmembrane</keyword>
<feature type="transmembrane region" description="Helical" evidence="2">
    <location>
        <begin position="43"/>
        <end position="66"/>
    </location>
</feature>
<evidence type="ECO:0000313" key="3">
    <source>
        <dbReference type="EMBL" id="NGM49918.1"/>
    </source>
</evidence>
<gene>
    <name evidence="3" type="ORF">G5B46_09905</name>
</gene>